<dbReference type="Pfam" id="PF02028">
    <property type="entry name" value="BCCT"/>
    <property type="match status" value="1"/>
</dbReference>
<evidence type="ECO:0000256" key="6">
    <source>
        <dbReference type="ARBA" id="ARBA00022989"/>
    </source>
</evidence>
<feature type="transmembrane region" description="Helical" evidence="9">
    <location>
        <begin position="454"/>
        <end position="476"/>
    </location>
</feature>
<evidence type="ECO:0000256" key="8">
    <source>
        <dbReference type="SAM" id="MobiDB-lite"/>
    </source>
</evidence>
<dbReference type="Proteomes" id="UP000287823">
    <property type="component" value="Unassembled WGS sequence"/>
</dbReference>
<dbReference type="InterPro" id="IPR000060">
    <property type="entry name" value="BCCT_transptr"/>
</dbReference>
<evidence type="ECO:0000256" key="5">
    <source>
        <dbReference type="ARBA" id="ARBA00022692"/>
    </source>
</evidence>
<feature type="transmembrane region" description="Helical" evidence="9">
    <location>
        <begin position="314"/>
        <end position="336"/>
    </location>
</feature>
<feature type="transmembrane region" description="Helical" evidence="9">
    <location>
        <begin position="405"/>
        <end position="427"/>
    </location>
</feature>
<proteinExistence type="inferred from homology"/>
<sequence>MGATSSKVKSTLLLPVFLPAIIVIALLIIGTISNPDLAGSIFETTLAEITSRFGWFYMLAVAIFLVFVVGIALTKWGRIKLGPDHADAEYSFPAWFAMLFSAGYGIALLFFGVAEPVLHYSTPPMGAPETLDSAKAAMQISFFHWGFHIWAIYGLTGLVLAYFAFRHGLPLSMRSALYPLIGDKIYGPIGHTVDTFAILGTMFGIATTLGLSVAQINAGVNELWGVPVNTTVQVIFIGIITLAAIASVAAGMDKGIKRLSVINMTLVLFLLVSVFIFGPSIFLLETFLQNTGSYLNNIVERTFNLQAYERSDWIGNWTLFIFGWTIAWAPFVGLFIAKISRGRTIRQFVFGVMFVPTMFTFLWFSVFGDTALNLIMQQGYTSLIAEVQADEAVALFRMYSALLDGYPPIFTTVISIATVILIITFFVTSSDSGSLVVDSLASGGVMNTPVWQRVFWATLEGVVASVLLIAGGLSALQAASVASALPFAIIMLIAAFGMWRALIIEGHQSGSLRSHMKGARTNSGAGKGSWERRLSSLVDFPHKDQVLQYIENDVQATLDKLKASLVEKKWPAEVIWDESNQRVYLEVKLEEQLDFFYEVRLREHELPDYAYPMLRRNIKEKEHYSTAEVFLRQGGQAYDVYGYNERDLMDDVLNQFENYLAFLKISPSTLPWDMAKHDEELDIEEDPEAIWEDKLAGSDGNDGDDDKESDTGKDKA</sequence>
<comment type="subcellular location">
    <subcellularLocation>
        <location evidence="1">Cell membrane</location>
        <topology evidence="1">Multi-pass membrane protein</topology>
    </subcellularLocation>
</comment>
<dbReference type="AlphaFoldDB" id="A0A432WE90"/>
<feature type="transmembrane region" description="Helical" evidence="9">
    <location>
        <begin position="261"/>
        <end position="284"/>
    </location>
</feature>
<feature type="transmembrane region" description="Helical" evidence="9">
    <location>
        <begin position="482"/>
        <end position="503"/>
    </location>
</feature>
<feature type="transmembrane region" description="Helical" evidence="9">
    <location>
        <begin position="196"/>
        <end position="218"/>
    </location>
</feature>
<accession>A0A432WE90</accession>
<dbReference type="RefSeq" id="WP_126799554.1">
    <property type="nucleotide sequence ID" value="NZ_PIPO01000005.1"/>
</dbReference>
<keyword evidence="5 9" id="KW-0812">Transmembrane</keyword>
<feature type="compositionally biased region" description="Acidic residues" evidence="8">
    <location>
        <begin position="680"/>
        <end position="690"/>
    </location>
</feature>
<feature type="region of interest" description="Disordered" evidence="8">
    <location>
        <begin position="677"/>
        <end position="716"/>
    </location>
</feature>
<feature type="transmembrane region" description="Helical" evidence="9">
    <location>
        <begin position="12"/>
        <end position="33"/>
    </location>
</feature>
<comment type="similarity">
    <text evidence="2">Belongs to the BCCT transporter (TC 2.A.15) family.</text>
</comment>
<keyword evidence="7 9" id="KW-0472">Membrane</keyword>
<feature type="transmembrane region" description="Helical" evidence="9">
    <location>
        <begin position="142"/>
        <end position="165"/>
    </location>
</feature>
<dbReference type="EMBL" id="PIPO01000005">
    <property type="protein sequence ID" value="RUO31175.1"/>
    <property type="molecule type" value="Genomic_DNA"/>
</dbReference>
<evidence type="ECO:0000313" key="11">
    <source>
        <dbReference type="Proteomes" id="UP000287823"/>
    </source>
</evidence>
<feature type="transmembrane region" description="Helical" evidence="9">
    <location>
        <begin position="53"/>
        <end position="73"/>
    </location>
</feature>
<name>A0A432WE90_9GAMM</name>
<evidence type="ECO:0000256" key="9">
    <source>
        <dbReference type="SAM" id="Phobius"/>
    </source>
</evidence>
<reference evidence="10 11" key="1">
    <citation type="journal article" date="2011" name="Front. Microbiol.">
        <title>Genomic signatures of strain selection and enhancement in Bacillus atrophaeus var. globigii, a historical biowarfare simulant.</title>
        <authorList>
            <person name="Gibbons H.S."/>
            <person name="Broomall S.M."/>
            <person name="McNew L.A."/>
            <person name="Daligault H."/>
            <person name="Chapman C."/>
            <person name="Bruce D."/>
            <person name="Karavis M."/>
            <person name="Krepps M."/>
            <person name="McGregor P.A."/>
            <person name="Hong C."/>
            <person name="Park K.H."/>
            <person name="Akmal A."/>
            <person name="Feldman A."/>
            <person name="Lin J.S."/>
            <person name="Chang W.E."/>
            <person name="Higgs B.W."/>
            <person name="Demirev P."/>
            <person name="Lindquist J."/>
            <person name="Liem A."/>
            <person name="Fochler E."/>
            <person name="Read T.D."/>
            <person name="Tapia R."/>
            <person name="Johnson S."/>
            <person name="Bishop-Lilly K.A."/>
            <person name="Detter C."/>
            <person name="Han C."/>
            <person name="Sozhamannan S."/>
            <person name="Rosenzweig C.N."/>
            <person name="Skowronski E.W."/>
        </authorList>
    </citation>
    <scope>NUCLEOTIDE SEQUENCE [LARGE SCALE GENOMIC DNA]</scope>
    <source>
        <strain evidence="10 11">Y4G10-17</strain>
    </source>
</reference>
<comment type="caution">
    <text evidence="10">The sequence shown here is derived from an EMBL/GenBank/DDBJ whole genome shotgun (WGS) entry which is preliminary data.</text>
</comment>
<gene>
    <name evidence="10" type="ORF">CWE14_11815</name>
</gene>
<dbReference type="GO" id="GO:0022857">
    <property type="term" value="F:transmembrane transporter activity"/>
    <property type="evidence" value="ECO:0007669"/>
    <property type="project" value="InterPro"/>
</dbReference>
<feature type="transmembrane region" description="Helical" evidence="9">
    <location>
        <begin position="94"/>
        <end position="114"/>
    </location>
</feature>
<keyword evidence="6 9" id="KW-1133">Transmembrane helix</keyword>
<evidence type="ECO:0000256" key="2">
    <source>
        <dbReference type="ARBA" id="ARBA00005658"/>
    </source>
</evidence>
<dbReference type="PANTHER" id="PTHR30047:SF7">
    <property type="entry name" value="HIGH-AFFINITY CHOLINE TRANSPORT PROTEIN"/>
    <property type="match status" value="1"/>
</dbReference>
<keyword evidence="11" id="KW-1185">Reference proteome</keyword>
<evidence type="ECO:0000256" key="3">
    <source>
        <dbReference type="ARBA" id="ARBA00022448"/>
    </source>
</evidence>
<dbReference type="NCBIfam" id="TIGR00842">
    <property type="entry name" value="bcct"/>
    <property type="match status" value="1"/>
</dbReference>
<evidence type="ECO:0000313" key="10">
    <source>
        <dbReference type="EMBL" id="RUO31175.1"/>
    </source>
</evidence>
<evidence type="ECO:0000256" key="1">
    <source>
        <dbReference type="ARBA" id="ARBA00004651"/>
    </source>
</evidence>
<feature type="transmembrane region" description="Helical" evidence="9">
    <location>
        <begin position="348"/>
        <end position="366"/>
    </location>
</feature>
<feature type="transmembrane region" description="Helical" evidence="9">
    <location>
        <begin position="230"/>
        <end position="249"/>
    </location>
</feature>
<protein>
    <submittedName>
        <fullName evidence="10">Choline transporter</fullName>
    </submittedName>
</protein>
<evidence type="ECO:0000256" key="4">
    <source>
        <dbReference type="ARBA" id="ARBA00022475"/>
    </source>
</evidence>
<organism evidence="10 11">
    <name type="scientific">Aliidiomarina soli</name>
    <dbReference type="NCBI Taxonomy" id="1928574"/>
    <lineage>
        <taxon>Bacteria</taxon>
        <taxon>Pseudomonadati</taxon>
        <taxon>Pseudomonadota</taxon>
        <taxon>Gammaproteobacteria</taxon>
        <taxon>Alteromonadales</taxon>
        <taxon>Idiomarinaceae</taxon>
        <taxon>Aliidiomarina</taxon>
    </lineage>
</organism>
<keyword evidence="4" id="KW-1003">Cell membrane</keyword>
<evidence type="ECO:0000256" key="7">
    <source>
        <dbReference type="ARBA" id="ARBA00023136"/>
    </source>
</evidence>
<dbReference type="GO" id="GO:0005886">
    <property type="term" value="C:plasma membrane"/>
    <property type="evidence" value="ECO:0007669"/>
    <property type="project" value="UniProtKB-SubCell"/>
</dbReference>
<keyword evidence="3" id="KW-0813">Transport</keyword>
<dbReference type="PANTHER" id="PTHR30047">
    <property type="entry name" value="HIGH-AFFINITY CHOLINE TRANSPORT PROTEIN-RELATED"/>
    <property type="match status" value="1"/>
</dbReference>